<evidence type="ECO:0008006" key="16">
    <source>
        <dbReference type="Google" id="ProtNLM"/>
    </source>
</evidence>
<dbReference type="GO" id="GO:0005795">
    <property type="term" value="C:Golgi stack"/>
    <property type="evidence" value="ECO:0007669"/>
    <property type="project" value="TreeGrafter"/>
</dbReference>
<dbReference type="WBParaSite" id="MBELARI_LOCUS6655">
    <property type="protein sequence ID" value="MBELARI_LOCUS6655"/>
    <property type="gene ID" value="MBELARI_LOCUS6655"/>
</dbReference>
<dbReference type="Pfam" id="PF04871">
    <property type="entry name" value="Uso1_p115_C"/>
    <property type="match status" value="1"/>
</dbReference>
<dbReference type="GO" id="GO:0048280">
    <property type="term" value="P:vesicle fusion with Golgi apparatus"/>
    <property type="evidence" value="ECO:0007669"/>
    <property type="project" value="InterPro"/>
</dbReference>
<dbReference type="InterPro" id="IPR024095">
    <property type="entry name" value="Vesicle_P115"/>
</dbReference>
<proteinExistence type="predicted"/>
<dbReference type="Pfam" id="PF04869">
    <property type="entry name" value="Uso1_p115_head"/>
    <property type="match status" value="1"/>
</dbReference>
<dbReference type="GO" id="GO:0000139">
    <property type="term" value="C:Golgi membrane"/>
    <property type="evidence" value="ECO:0007669"/>
    <property type="project" value="InterPro"/>
</dbReference>
<keyword evidence="5" id="KW-0677">Repeat</keyword>
<dbReference type="InterPro" id="IPR016024">
    <property type="entry name" value="ARM-type_fold"/>
</dbReference>
<feature type="region of interest" description="Disordered" evidence="11">
    <location>
        <begin position="1"/>
        <end position="21"/>
    </location>
</feature>
<evidence type="ECO:0000256" key="10">
    <source>
        <dbReference type="SAM" id="Coils"/>
    </source>
</evidence>
<organism evidence="14 15">
    <name type="scientific">Mesorhabditis belari</name>
    <dbReference type="NCBI Taxonomy" id="2138241"/>
    <lineage>
        <taxon>Eukaryota</taxon>
        <taxon>Metazoa</taxon>
        <taxon>Ecdysozoa</taxon>
        <taxon>Nematoda</taxon>
        <taxon>Chromadorea</taxon>
        <taxon>Rhabditida</taxon>
        <taxon>Rhabditina</taxon>
        <taxon>Rhabditomorpha</taxon>
        <taxon>Rhabditoidea</taxon>
        <taxon>Rhabditidae</taxon>
        <taxon>Mesorhabditinae</taxon>
        <taxon>Mesorhabditis</taxon>
    </lineage>
</organism>
<dbReference type="GO" id="GO:0006886">
    <property type="term" value="P:intracellular protein transport"/>
    <property type="evidence" value="ECO:0007669"/>
    <property type="project" value="InterPro"/>
</dbReference>
<dbReference type="GO" id="GO:0048211">
    <property type="term" value="P:Golgi vesicle docking"/>
    <property type="evidence" value="ECO:0007669"/>
    <property type="project" value="TreeGrafter"/>
</dbReference>
<dbReference type="AlphaFoldDB" id="A0AAF3FHR9"/>
<dbReference type="GO" id="GO:0045056">
    <property type="term" value="P:transcytosis"/>
    <property type="evidence" value="ECO:0007669"/>
    <property type="project" value="TreeGrafter"/>
</dbReference>
<evidence type="ECO:0000256" key="5">
    <source>
        <dbReference type="ARBA" id="ARBA00022737"/>
    </source>
</evidence>
<dbReference type="PANTHER" id="PTHR10013">
    <property type="entry name" value="GENERAL VESICULAR TRANSPORT FACTOR P115"/>
    <property type="match status" value="1"/>
</dbReference>
<feature type="repeat" description="ANK" evidence="9">
    <location>
        <begin position="95"/>
        <end position="127"/>
    </location>
</feature>
<dbReference type="InterPro" id="IPR036770">
    <property type="entry name" value="Ankyrin_rpt-contain_sf"/>
</dbReference>
<keyword evidence="14" id="KW-1185">Reference proteome</keyword>
<reference evidence="15" key="1">
    <citation type="submission" date="2024-02" db="UniProtKB">
        <authorList>
            <consortium name="WormBaseParasite"/>
        </authorList>
    </citation>
    <scope>IDENTIFICATION</scope>
</reference>
<dbReference type="PANTHER" id="PTHR10013:SF0">
    <property type="entry name" value="GENERAL VESICULAR TRANSPORT FACTOR P115"/>
    <property type="match status" value="1"/>
</dbReference>
<dbReference type="Gene3D" id="1.25.40.20">
    <property type="entry name" value="Ankyrin repeat-containing domain"/>
    <property type="match status" value="1"/>
</dbReference>
<dbReference type="Proteomes" id="UP000887575">
    <property type="component" value="Unassembled WGS sequence"/>
</dbReference>
<evidence type="ECO:0000259" key="12">
    <source>
        <dbReference type="Pfam" id="PF04869"/>
    </source>
</evidence>
<dbReference type="SUPFAM" id="SSF48371">
    <property type="entry name" value="ARM repeat"/>
    <property type="match status" value="2"/>
</dbReference>
<evidence type="ECO:0000313" key="14">
    <source>
        <dbReference type="Proteomes" id="UP000887575"/>
    </source>
</evidence>
<dbReference type="PROSITE" id="PS50297">
    <property type="entry name" value="ANK_REP_REGION"/>
    <property type="match status" value="2"/>
</dbReference>
<dbReference type="GO" id="GO:0005783">
    <property type="term" value="C:endoplasmic reticulum"/>
    <property type="evidence" value="ECO:0007669"/>
    <property type="project" value="TreeGrafter"/>
</dbReference>
<keyword evidence="7 10" id="KW-0175">Coiled coil</keyword>
<evidence type="ECO:0000256" key="8">
    <source>
        <dbReference type="ARBA" id="ARBA00023136"/>
    </source>
</evidence>
<dbReference type="GO" id="GO:0012507">
    <property type="term" value="C:ER to Golgi transport vesicle membrane"/>
    <property type="evidence" value="ECO:0007669"/>
    <property type="project" value="TreeGrafter"/>
</dbReference>
<sequence>MEIDEVEEQKDNFEEMSSEGVRDFGIDDELLLQINEQKREGMFVSAWQEDEQGIYEKDQSSPIEAFLTAAEEGKLDDVKRMLGESPHLLNATDCDGYTALHRASYNDHGDIVDFLLDQGANLEARTNENWTPLHSACNWANYEIVGRLLSRNVDVNLMSKGLLTPLHIALCSQEDAERIFHTVRYLLQAPGIDLSAITGGGDSSLDLARRNQPRCFELIAERLQPWLMLRMFFGGGGGPDPADDNGAEVVERLVERVETCTGIEDRRDALRGLRNLAKKHRLAVGTLGLNAFMDILTKERNAIDLLSLTLEVLLFVINGDDDVPEEDELGERLAEVMLKRPQFISAVLATLEQYEFAVRRISVQLLTSLLRHRGTEVQNAVIQQPMGVTRLVDLVHDNREVVRNEAILLLCELSRAHSQLQQLLAYDNAFSILIDIVDSEPIDSIVIEDCLFVILNLLRKNANNQQLFRENQLIMRLRGLLGSLAFPEDVDEGAEWAKQRTANLIFLLQVIRALVSPDNVQANTHASQKIMHQTQILSELCRVLLSEIGVSVEVLTETVIAVAEVIRGNYTNQEYFASNTLLTAEGSQRPALLVLLLSLTAERQPFKLRCAVFYAFLSYLHDNEFGKTKIVETLLPAAHAPDSLSTGSLVVQALTSSESVQSWFGAVCLLHCLLDVEHLGEQLLRVQLSLTVDEAPQPLLFHIVRMLINLGVRRPQQRAGLLQLLLTWCLRCPTAVARLVLEADFLNYLTMQIVEECGEGNEGEQMVVRGLAASLLLVFLQNANDEKTRSSLEALVKRRVGVQICAEAVEGVAATEPFVRAAQRPQPLAKAPGDLFLDHHFVKLFKAHEPALVKMVHSLDTATTVTANNDTIIQSFKDLIKRQDEEISVLKTDYKRAREELEGLKAQQASASTLKQELEDARAQLENANQKTTNNEQLEHQITHQRNINQQWVAEVEKYKQWAQQWQSFQVSQMPNGGIDAGLQQLQAQIAELEQQLGYGWQAYEAQSQQIQQQIAATQGWKQRSEELEQAYNQLRADMEQLKTNFTNGPQNPTINGHTTDAKTEDELRRIKDEQEDLLVLLADQHNKLSSYRKRLKAMGQVVSEDEDEE</sequence>
<dbReference type="SMART" id="SM00248">
    <property type="entry name" value="ANK"/>
    <property type="match status" value="3"/>
</dbReference>
<evidence type="ECO:0000259" key="13">
    <source>
        <dbReference type="Pfam" id="PF04871"/>
    </source>
</evidence>
<keyword evidence="4" id="KW-0963">Cytoplasm</keyword>
<dbReference type="InterPro" id="IPR006955">
    <property type="entry name" value="Uso1_p115_C"/>
</dbReference>
<keyword evidence="8" id="KW-0472">Membrane</keyword>
<evidence type="ECO:0000313" key="15">
    <source>
        <dbReference type="WBParaSite" id="MBELARI_LOCUS6655"/>
    </source>
</evidence>
<dbReference type="InterPro" id="IPR011989">
    <property type="entry name" value="ARM-like"/>
</dbReference>
<dbReference type="Gene3D" id="1.25.10.10">
    <property type="entry name" value="Leucine-rich Repeat Variant"/>
    <property type="match status" value="1"/>
</dbReference>
<dbReference type="InterPro" id="IPR041209">
    <property type="entry name" value="P115_Arm_rpt"/>
</dbReference>
<dbReference type="PROSITE" id="PS50088">
    <property type="entry name" value="ANK_REPEAT"/>
    <property type="match status" value="2"/>
</dbReference>
<feature type="domain" description="Uso1/p115-like vesicle tethering protein C-terminal" evidence="13">
    <location>
        <begin position="983"/>
        <end position="1110"/>
    </location>
</feature>
<dbReference type="GO" id="GO:0006888">
    <property type="term" value="P:endoplasmic reticulum to Golgi vesicle-mediated transport"/>
    <property type="evidence" value="ECO:0007669"/>
    <property type="project" value="TreeGrafter"/>
</dbReference>
<feature type="coiled-coil region" evidence="10">
    <location>
        <begin position="976"/>
        <end position="1045"/>
    </location>
</feature>
<evidence type="ECO:0000256" key="2">
    <source>
        <dbReference type="ARBA" id="ARBA00004496"/>
    </source>
</evidence>
<feature type="coiled-coil region" evidence="10">
    <location>
        <begin position="880"/>
        <end position="941"/>
    </location>
</feature>
<evidence type="ECO:0000256" key="11">
    <source>
        <dbReference type="SAM" id="MobiDB-lite"/>
    </source>
</evidence>
<dbReference type="Pfam" id="PF12796">
    <property type="entry name" value="Ank_2"/>
    <property type="match status" value="1"/>
</dbReference>
<name>A0AAF3FHR9_9BILA</name>
<keyword evidence="9" id="KW-0040">ANK repeat</keyword>
<evidence type="ECO:0000256" key="4">
    <source>
        <dbReference type="ARBA" id="ARBA00022490"/>
    </source>
</evidence>
<protein>
    <recommendedName>
        <fullName evidence="16">General vesicular transport factor p115</fullName>
    </recommendedName>
</protein>
<evidence type="ECO:0000256" key="3">
    <source>
        <dbReference type="ARBA" id="ARBA00004555"/>
    </source>
</evidence>
<dbReference type="InterPro" id="IPR002110">
    <property type="entry name" value="Ankyrin_rpt"/>
</dbReference>
<keyword evidence="6" id="KW-0333">Golgi apparatus</keyword>
<feature type="repeat" description="ANK" evidence="9">
    <location>
        <begin position="128"/>
        <end position="160"/>
    </location>
</feature>
<evidence type="ECO:0000256" key="1">
    <source>
        <dbReference type="ARBA" id="ARBA00004184"/>
    </source>
</evidence>
<evidence type="ECO:0000256" key="9">
    <source>
        <dbReference type="PROSITE-ProRule" id="PRU00023"/>
    </source>
</evidence>
<evidence type="ECO:0000256" key="7">
    <source>
        <dbReference type="ARBA" id="ARBA00023054"/>
    </source>
</evidence>
<evidence type="ECO:0000256" key="6">
    <source>
        <dbReference type="ARBA" id="ARBA00023034"/>
    </source>
</evidence>
<feature type="domain" description="Vesicle tethering protein Uso1/P115-like head" evidence="12">
    <location>
        <begin position="569"/>
        <end position="854"/>
    </location>
</feature>
<comment type="subcellular location">
    <subcellularLocation>
        <location evidence="2">Cytoplasm</location>
    </subcellularLocation>
    <subcellularLocation>
        <location evidence="1">Endomembrane system</location>
        <topology evidence="1">Peripheral membrane protein</topology>
    </subcellularLocation>
    <subcellularLocation>
        <location evidence="3">Golgi apparatus</location>
    </subcellularLocation>
</comment>
<accession>A0AAF3FHR9</accession>
<dbReference type="Pfam" id="PF18770">
    <property type="entry name" value="Arm_vescicular"/>
    <property type="match status" value="1"/>
</dbReference>
<dbReference type="SUPFAM" id="SSF48403">
    <property type="entry name" value="Ankyrin repeat"/>
    <property type="match status" value="1"/>
</dbReference>
<dbReference type="InterPro" id="IPR006953">
    <property type="entry name" value="Vesicle_Uso1_P115_head"/>
</dbReference>